<dbReference type="PANTHER" id="PTHR46056:SF12">
    <property type="entry name" value="LONG-CHAIN-ALCOHOL OXIDASE"/>
    <property type="match status" value="1"/>
</dbReference>
<evidence type="ECO:0000313" key="6">
    <source>
        <dbReference type="EMBL" id="SAK67860.1"/>
    </source>
</evidence>
<evidence type="ECO:0000256" key="4">
    <source>
        <dbReference type="ARBA" id="ARBA00023002"/>
    </source>
</evidence>
<name>A0A158BD93_9BURK</name>
<dbReference type="InterPro" id="IPR036188">
    <property type="entry name" value="FAD/NAD-bd_sf"/>
</dbReference>
<dbReference type="EMBL" id="FCOF02000013">
    <property type="protein sequence ID" value="SAK67860.1"/>
    <property type="molecule type" value="Genomic_DNA"/>
</dbReference>
<dbReference type="SUPFAM" id="SSF51905">
    <property type="entry name" value="FAD/NAD(P)-binding domain"/>
    <property type="match status" value="1"/>
</dbReference>
<comment type="caution">
    <text evidence="6">The sequence shown here is derived from an EMBL/GenBank/DDBJ whole genome shotgun (WGS) entry which is preliminary data.</text>
</comment>
<dbReference type="Proteomes" id="UP000054870">
    <property type="component" value="Unassembled WGS sequence"/>
</dbReference>
<dbReference type="AlphaFoldDB" id="A0A158BD93"/>
<dbReference type="InterPro" id="IPR007867">
    <property type="entry name" value="GMC_OxRtase_C"/>
</dbReference>
<keyword evidence="7" id="KW-1185">Reference proteome</keyword>
<dbReference type="PANTHER" id="PTHR46056">
    <property type="entry name" value="LONG-CHAIN-ALCOHOL OXIDASE"/>
    <property type="match status" value="1"/>
</dbReference>
<dbReference type="Pfam" id="PF05199">
    <property type="entry name" value="GMC_oxred_C"/>
    <property type="match status" value="1"/>
</dbReference>
<dbReference type="Gene3D" id="3.50.50.60">
    <property type="entry name" value="FAD/NAD(P)-binding domain"/>
    <property type="match status" value="1"/>
</dbReference>
<evidence type="ECO:0000256" key="2">
    <source>
        <dbReference type="ARBA" id="ARBA00022630"/>
    </source>
</evidence>
<organism evidence="6 7">
    <name type="scientific">Caballeronia catudaia</name>
    <dbReference type="NCBI Taxonomy" id="1777136"/>
    <lineage>
        <taxon>Bacteria</taxon>
        <taxon>Pseudomonadati</taxon>
        <taxon>Pseudomonadota</taxon>
        <taxon>Betaproteobacteria</taxon>
        <taxon>Burkholderiales</taxon>
        <taxon>Burkholderiaceae</taxon>
        <taxon>Caballeronia</taxon>
    </lineage>
</organism>
<comment type="similarity">
    <text evidence="1">Belongs to the GMC oxidoreductase family.</text>
</comment>
<evidence type="ECO:0000313" key="7">
    <source>
        <dbReference type="Proteomes" id="UP000054870"/>
    </source>
</evidence>
<accession>A0A158BD93</accession>
<evidence type="ECO:0000256" key="1">
    <source>
        <dbReference type="ARBA" id="ARBA00010790"/>
    </source>
</evidence>
<protein>
    <submittedName>
        <fullName evidence="6">Glucose-methanol-choline oxidoreductase</fullName>
    </submittedName>
</protein>
<evidence type="ECO:0000256" key="3">
    <source>
        <dbReference type="ARBA" id="ARBA00022827"/>
    </source>
</evidence>
<gene>
    <name evidence="6" type="ORF">AWB75_03286</name>
</gene>
<reference evidence="6" key="1">
    <citation type="submission" date="2016-01" db="EMBL/GenBank/DDBJ databases">
        <authorList>
            <person name="Peeters C."/>
        </authorList>
    </citation>
    <scope>NUCLEOTIDE SEQUENCE [LARGE SCALE GENOMIC DNA]</scope>
    <source>
        <strain evidence="6">LMG 29318</strain>
    </source>
</reference>
<dbReference type="GO" id="GO:0016614">
    <property type="term" value="F:oxidoreductase activity, acting on CH-OH group of donors"/>
    <property type="evidence" value="ECO:0007669"/>
    <property type="project" value="InterPro"/>
</dbReference>
<sequence length="115" mass="12472">MPVPNVHFDDHPNDEAMREHAFKQGSAVYEAAGAKTTYIVPPYPSTHNLGTARMSAKASDGVSNPHGQTHEVANLFISDGSQFTTCAAENPTLTIVTLAIRQADHIASQMKQRRV</sequence>
<evidence type="ECO:0000259" key="5">
    <source>
        <dbReference type="Pfam" id="PF05199"/>
    </source>
</evidence>
<keyword evidence="3" id="KW-0274">FAD</keyword>
<proteinExistence type="inferred from homology"/>
<keyword evidence="2" id="KW-0285">Flavoprotein</keyword>
<feature type="domain" description="Glucose-methanol-choline oxidoreductase C-terminal" evidence="5">
    <location>
        <begin position="1"/>
        <end position="99"/>
    </location>
</feature>
<keyword evidence="4" id="KW-0560">Oxidoreductase</keyword>